<protein>
    <recommendedName>
        <fullName evidence="6">D-alanyl-D-alanine carboxypeptidase/D-alanyl-D-alanine-endopeptidase</fullName>
    </recommendedName>
</protein>
<dbReference type="SUPFAM" id="SSF56601">
    <property type="entry name" value="beta-lactamase/transpeptidase-like"/>
    <property type="match status" value="1"/>
</dbReference>
<reference evidence="4" key="1">
    <citation type="submission" date="2022-11" db="EMBL/GenBank/DDBJ databases">
        <authorList>
            <person name="Scott C."/>
            <person name="Bruce N."/>
        </authorList>
    </citation>
    <scope>NUCLEOTIDE SEQUENCE</scope>
</reference>
<comment type="caution">
    <text evidence="4">The sequence shown here is derived from an EMBL/GenBank/DDBJ whole genome shotgun (WGS) entry which is preliminary data.</text>
</comment>
<dbReference type="PRINTS" id="PR00922">
    <property type="entry name" value="DADACBPTASE3"/>
</dbReference>
<dbReference type="OrthoDB" id="10253650at2759"/>
<accession>A0A9P1HAS5</accession>
<feature type="signal peptide" evidence="3">
    <location>
        <begin position="1"/>
        <end position="19"/>
    </location>
</feature>
<dbReference type="InterPro" id="IPR012338">
    <property type="entry name" value="Beta-lactam/transpept-like"/>
</dbReference>
<dbReference type="AlphaFoldDB" id="A0A9P1HAS5"/>
<dbReference type="GO" id="GO:0004185">
    <property type="term" value="F:serine-type carboxypeptidase activity"/>
    <property type="evidence" value="ECO:0007669"/>
    <property type="project" value="InterPro"/>
</dbReference>
<evidence type="ECO:0000256" key="1">
    <source>
        <dbReference type="ARBA" id="ARBA00006096"/>
    </source>
</evidence>
<evidence type="ECO:0000313" key="4">
    <source>
        <dbReference type="EMBL" id="CAI4219772.1"/>
    </source>
</evidence>
<comment type="similarity">
    <text evidence="1">Belongs to the peptidase S13 family.</text>
</comment>
<gene>
    <name evidence="4" type="ORF">PPNO1_LOCUS9319</name>
</gene>
<evidence type="ECO:0000256" key="3">
    <source>
        <dbReference type="SAM" id="SignalP"/>
    </source>
</evidence>
<dbReference type="GO" id="GO:0006508">
    <property type="term" value="P:proteolysis"/>
    <property type="evidence" value="ECO:0007669"/>
    <property type="project" value="InterPro"/>
</dbReference>
<dbReference type="Pfam" id="PF02113">
    <property type="entry name" value="Peptidase_S13"/>
    <property type="match status" value="1"/>
</dbReference>
<keyword evidence="3" id="KW-0732">Signal</keyword>
<keyword evidence="5" id="KW-1185">Reference proteome</keyword>
<dbReference type="PANTHER" id="PTHR30023:SF0">
    <property type="entry name" value="PENICILLIN-SENSITIVE CARBOXYPEPTIDASE A"/>
    <property type="match status" value="1"/>
</dbReference>
<dbReference type="InterPro" id="IPR000667">
    <property type="entry name" value="Peptidase_S13"/>
</dbReference>
<evidence type="ECO:0008006" key="6">
    <source>
        <dbReference type="Google" id="ProtNLM"/>
    </source>
</evidence>
<organism evidence="4 5">
    <name type="scientific">Parascedosporium putredinis</name>
    <dbReference type="NCBI Taxonomy" id="1442378"/>
    <lineage>
        <taxon>Eukaryota</taxon>
        <taxon>Fungi</taxon>
        <taxon>Dikarya</taxon>
        <taxon>Ascomycota</taxon>
        <taxon>Pezizomycotina</taxon>
        <taxon>Sordariomycetes</taxon>
        <taxon>Hypocreomycetidae</taxon>
        <taxon>Microascales</taxon>
        <taxon>Microascaceae</taxon>
        <taxon>Parascedosporium</taxon>
    </lineage>
</organism>
<evidence type="ECO:0000313" key="5">
    <source>
        <dbReference type="Proteomes" id="UP000838763"/>
    </source>
</evidence>
<sequence>MRLNLLATAALWLTSQARADDDFSARVAEILSRPTFADATVGIKVTDLGCGNVVYSTGSDAPLIPASNQKLLTSTVALAKLGLDFTYDTKIFGSCPISKKGGRLAAIAADLSARGLKKITGKVYADGSVFDSKFLGDGWDPDDEPYYYSAQVAGLNTDLNVVKVNVAPGTVIGGPPVIKISGVAEADEKYVKIQSTVKTTASGGQESLVFDRVRGTNTIILGGSIPQAAGSVTFTITIDNPNAFTAYRLAVALNNAGISVSRNPTTPGKKPKGAVELASSTSEPLSALLRLFLKPSDNMYGEALLKKVGREADPRKPGSAATGTPVFANYLEGEGIDTAGVEIVDGSGLSDLNTVTARFLIDLLVHNKETFTAEEWDAWYNALPIAGVDGTLRAASWAPRPRAMFMPRRAR</sequence>
<proteinExistence type="inferred from homology"/>
<keyword evidence="2" id="KW-0378">Hydrolase</keyword>
<dbReference type="EMBL" id="CALLCH030000020">
    <property type="protein sequence ID" value="CAI4219772.1"/>
    <property type="molecule type" value="Genomic_DNA"/>
</dbReference>
<evidence type="ECO:0000256" key="2">
    <source>
        <dbReference type="ARBA" id="ARBA00022801"/>
    </source>
</evidence>
<dbReference type="Gene3D" id="3.40.710.10">
    <property type="entry name" value="DD-peptidase/beta-lactamase superfamily"/>
    <property type="match status" value="2"/>
</dbReference>
<feature type="chain" id="PRO_5040500334" description="D-alanyl-D-alanine carboxypeptidase/D-alanyl-D-alanine-endopeptidase" evidence="3">
    <location>
        <begin position="20"/>
        <end position="411"/>
    </location>
</feature>
<dbReference type="Proteomes" id="UP000838763">
    <property type="component" value="Unassembled WGS sequence"/>
</dbReference>
<dbReference type="NCBIfam" id="TIGR00666">
    <property type="entry name" value="PBP4"/>
    <property type="match status" value="1"/>
</dbReference>
<name>A0A9P1HAS5_9PEZI</name>
<dbReference type="PANTHER" id="PTHR30023">
    <property type="entry name" value="D-ALANYL-D-ALANINE CARBOXYPEPTIDASE"/>
    <property type="match status" value="1"/>
</dbReference>
<dbReference type="GO" id="GO:0000270">
    <property type="term" value="P:peptidoglycan metabolic process"/>
    <property type="evidence" value="ECO:0007669"/>
    <property type="project" value="TreeGrafter"/>
</dbReference>